<comment type="subcellular location">
    <subcellularLocation>
        <location evidence="2">Membrane</location>
        <topology evidence="2">Single-pass membrane protein</topology>
    </subcellularLocation>
</comment>
<dbReference type="InterPro" id="IPR001128">
    <property type="entry name" value="Cyt_P450"/>
</dbReference>
<dbReference type="PANTHER" id="PTHR46300:SF2">
    <property type="entry name" value="CYTOCHROME P450 MONOOXYGENASE ALNH-RELATED"/>
    <property type="match status" value="1"/>
</dbReference>
<dbReference type="GO" id="GO:0016705">
    <property type="term" value="F:oxidoreductase activity, acting on paired donors, with incorporation or reduction of molecular oxygen"/>
    <property type="evidence" value="ECO:0007669"/>
    <property type="project" value="InterPro"/>
</dbReference>
<evidence type="ECO:0000256" key="4">
    <source>
        <dbReference type="ARBA" id="ARBA00010617"/>
    </source>
</evidence>
<keyword evidence="5" id="KW-0349">Heme</keyword>
<keyword evidence="13" id="KW-0325">Glycoprotein</keyword>
<evidence type="ECO:0000256" key="9">
    <source>
        <dbReference type="ARBA" id="ARBA00023002"/>
    </source>
</evidence>
<dbReference type="GO" id="GO:0016020">
    <property type="term" value="C:membrane"/>
    <property type="evidence" value="ECO:0007669"/>
    <property type="project" value="UniProtKB-SubCell"/>
</dbReference>
<keyword evidence="17" id="KW-1185">Reference proteome</keyword>
<keyword evidence="10" id="KW-0408">Iron</keyword>
<evidence type="ECO:0000256" key="7">
    <source>
        <dbReference type="ARBA" id="ARBA00022723"/>
    </source>
</evidence>
<dbReference type="Gene3D" id="1.10.630.10">
    <property type="entry name" value="Cytochrome P450"/>
    <property type="match status" value="1"/>
</dbReference>
<evidence type="ECO:0000256" key="10">
    <source>
        <dbReference type="ARBA" id="ARBA00023004"/>
    </source>
</evidence>
<dbReference type="Proteomes" id="UP000559256">
    <property type="component" value="Unassembled WGS sequence"/>
</dbReference>
<dbReference type="GO" id="GO:0008270">
    <property type="term" value="F:zinc ion binding"/>
    <property type="evidence" value="ECO:0007669"/>
    <property type="project" value="UniProtKB-KW"/>
</dbReference>
<comment type="similarity">
    <text evidence="4">Belongs to the cytochrome P450 family.</text>
</comment>
<evidence type="ECO:0000259" key="15">
    <source>
        <dbReference type="PROSITE" id="PS50157"/>
    </source>
</evidence>
<dbReference type="InterPro" id="IPR036396">
    <property type="entry name" value="Cyt_P450_sf"/>
</dbReference>
<dbReference type="InterPro" id="IPR013087">
    <property type="entry name" value="Znf_C2H2_type"/>
</dbReference>
<dbReference type="OrthoDB" id="6077919at2759"/>
<evidence type="ECO:0000256" key="5">
    <source>
        <dbReference type="ARBA" id="ARBA00022617"/>
    </source>
</evidence>
<proteinExistence type="inferred from homology"/>
<comment type="caution">
    <text evidence="16">The sequence shown here is derived from an EMBL/GenBank/DDBJ whole genome shotgun (WGS) entry which is preliminary data.</text>
</comment>
<keyword evidence="14" id="KW-0862">Zinc</keyword>
<organism evidence="16 17">
    <name type="scientific">Tetrapyrgos nigripes</name>
    <dbReference type="NCBI Taxonomy" id="182062"/>
    <lineage>
        <taxon>Eukaryota</taxon>
        <taxon>Fungi</taxon>
        <taxon>Dikarya</taxon>
        <taxon>Basidiomycota</taxon>
        <taxon>Agaricomycotina</taxon>
        <taxon>Agaricomycetes</taxon>
        <taxon>Agaricomycetidae</taxon>
        <taxon>Agaricales</taxon>
        <taxon>Marasmiineae</taxon>
        <taxon>Marasmiaceae</taxon>
        <taxon>Tetrapyrgos</taxon>
    </lineage>
</organism>
<evidence type="ECO:0000313" key="17">
    <source>
        <dbReference type="Proteomes" id="UP000559256"/>
    </source>
</evidence>
<evidence type="ECO:0000256" key="3">
    <source>
        <dbReference type="ARBA" id="ARBA00005179"/>
    </source>
</evidence>
<dbReference type="AlphaFoldDB" id="A0A8H5CR62"/>
<dbReference type="GO" id="GO:0005506">
    <property type="term" value="F:iron ion binding"/>
    <property type="evidence" value="ECO:0007669"/>
    <property type="project" value="InterPro"/>
</dbReference>
<evidence type="ECO:0000256" key="13">
    <source>
        <dbReference type="ARBA" id="ARBA00023180"/>
    </source>
</evidence>
<keyword evidence="7" id="KW-0479">Metal-binding</keyword>
<feature type="domain" description="C2H2-type" evidence="15">
    <location>
        <begin position="342"/>
        <end position="371"/>
    </location>
</feature>
<dbReference type="PRINTS" id="PR00463">
    <property type="entry name" value="EP450I"/>
</dbReference>
<evidence type="ECO:0000256" key="11">
    <source>
        <dbReference type="ARBA" id="ARBA00023033"/>
    </source>
</evidence>
<dbReference type="EMBL" id="JAACJM010000105">
    <property type="protein sequence ID" value="KAF5346113.1"/>
    <property type="molecule type" value="Genomic_DNA"/>
</dbReference>
<comment type="pathway">
    <text evidence="3">Secondary metabolite biosynthesis.</text>
</comment>
<dbReference type="InterPro" id="IPR050364">
    <property type="entry name" value="Cytochrome_P450_fung"/>
</dbReference>
<evidence type="ECO:0000256" key="14">
    <source>
        <dbReference type="PROSITE-ProRule" id="PRU00042"/>
    </source>
</evidence>
<gene>
    <name evidence="16" type="ORF">D9758_009955</name>
</gene>
<dbReference type="GO" id="GO:0020037">
    <property type="term" value="F:heme binding"/>
    <property type="evidence" value="ECO:0007669"/>
    <property type="project" value="InterPro"/>
</dbReference>
<keyword evidence="8" id="KW-1133">Transmembrane helix</keyword>
<name>A0A8H5CR62_9AGAR</name>
<protein>
    <recommendedName>
        <fullName evidence="15">C2H2-type domain-containing protein</fullName>
    </recommendedName>
</protein>
<evidence type="ECO:0000256" key="8">
    <source>
        <dbReference type="ARBA" id="ARBA00022989"/>
    </source>
</evidence>
<sequence>MVVVLFRNRTDSEYYQAGHGTTTHSTIAWFIFLAVHFAEIQVKAQQELDKVIGRSRLPSFVDFKHLLYILAIVKETLRWRPVALLGVVHSSIEDDVYEGYFIPRGTLCMPNIWFMNRDPKVYGLNVNTFRPEHHLDPSTGDIKDLSDEGSRHVSYGFGYHTNMIHLSITSAMTASSTLIPGWVSKIIGSKVQTTPTANIATFTSNICTCLRNTMRTTMTIVGSVVRYSRTMKGCTSIAGSLQTTTTAKVAHFNSSIHRERTISCPFRGCNQSFIECSHLVLHLKSGRCTSGIDHNTVNCYVHQYDRNNIITDPAHLLTGPDSFPNTTVRYSATNASWNGRAYECYLCHRDFTTLAGLNQHLNSSFHDQEVYLLVRRFGYTIKYLGSQSFLFSLSALRF</sequence>
<dbReference type="SUPFAM" id="SSF48264">
    <property type="entry name" value="Cytochrome P450"/>
    <property type="match status" value="1"/>
</dbReference>
<dbReference type="GO" id="GO:0004497">
    <property type="term" value="F:monooxygenase activity"/>
    <property type="evidence" value="ECO:0007669"/>
    <property type="project" value="UniProtKB-KW"/>
</dbReference>
<keyword evidence="6" id="KW-0812">Transmembrane</keyword>
<evidence type="ECO:0000256" key="1">
    <source>
        <dbReference type="ARBA" id="ARBA00001971"/>
    </source>
</evidence>
<keyword evidence="12" id="KW-0472">Membrane</keyword>
<evidence type="ECO:0000313" key="16">
    <source>
        <dbReference type="EMBL" id="KAF5346113.1"/>
    </source>
</evidence>
<dbReference type="PANTHER" id="PTHR46300">
    <property type="entry name" value="P450, PUTATIVE (EUROFUNG)-RELATED-RELATED"/>
    <property type="match status" value="1"/>
</dbReference>
<evidence type="ECO:0000256" key="2">
    <source>
        <dbReference type="ARBA" id="ARBA00004167"/>
    </source>
</evidence>
<accession>A0A8H5CR62</accession>
<keyword evidence="14" id="KW-0863">Zinc-finger</keyword>
<dbReference type="PROSITE" id="PS00028">
    <property type="entry name" value="ZINC_FINGER_C2H2_1"/>
    <property type="match status" value="1"/>
</dbReference>
<keyword evidence="11" id="KW-0503">Monooxygenase</keyword>
<dbReference type="PROSITE" id="PS50157">
    <property type="entry name" value="ZINC_FINGER_C2H2_2"/>
    <property type="match status" value="1"/>
</dbReference>
<keyword evidence="9" id="KW-0560">Oxidoreductase</keyword>
<reference evidence="16 17" key="1">
    <citation type="journal article" date="2020" name="ISME J.">
        <title>Uncovering the hidden diversity of litter-decomposition mechanisms in mushroom-forming fungi.</title>
        <authorList>
            <person name="Floudas D."/>
            <person name="Bentzer J."/>
            <person name="Ahren D."/>
            <person name="Johansson T."/>
            <person name="Persson P."/>
            <person name="Tunlid A."/>
        </authorList>
    </citation>
    <scope>NUCLEOTIDE SEQUENCE [LARGE SCALE GENOMIC DNA]</scope>
    <source>
        <strain evidence="16 17">CBS 291.85</strain>
    </source>
</reference>
<evidence type="ECO:0000256" key="12">
    <source>
        <dbReference type="ARBA" id="ARBA00023136"/>
    </source>
</evidence>
<comment type="cofactor">
    <cofactor evidence="1">
        <name>heme</name>
        <dbReference type="ChEBI" id="CHEBI:30413"/>
    </cofactor>
</comment>
<dbReference type="Pfam" id="PF00067">
    <property type="entry name" value="p450"/>
    <property type="match status" value="1"/>
</dbReference>
<evidence type="ECO:0000256" key="6">
    <source>
        <dbReference type="ARBA" id="ARBA00022692"/>
    </source>
</evidence>
<dbReference type="InterPro" id="IPR002401">
    <property type="entry name" value="Cyt_P450_E_grp-I"/>
</dbReference>